<reference evidence="1" key="1">
    <citation type="submission" date="2023-03" db="EMBL/GenBank/DDBJ databases">
        <title>Near-Complete genome sequence of Lipomyces tetrasporous NRRL Y-64009, an oleaginous yeast capable of growing on lignocellulosic hydrolysates.</title>
        <authorList>
            <consortium name="Lawrence Berkeley National Laboratory"/>
            <person name="Jagtap S.S."/>
            <person name="Liu J.-J."/>
            <person name="Walukiewicz H.E."/>
            <person name="Pangilinan J."/>
            <person name="Lipzen A."/>
            <person name="Ahrendt S."/>
            <person name="Koriabine M."/>
            <person name="Cobaugh K."/>
            <person name="Salamov A."/>
            <person name="Yoshinaga Y."/>
            <person name="Ng V."/>
            <person name="Daum C."/>
            <person name="Grigoriev I.V."/>
            <person name="Slininger P.J."/>
            <person name="Dien B.S."/>
            <person name="Jin Y.-S."/>
            <person name="Rao C.V."/>
        </authorList>
    </citation>
    <scope>NUCLEOTIDE SEQUENCE</scope>
    <source>
        <strain evidence="1">NRRL Y-64009</strain>
    </source>
</reference>
<evidence type="ECO:0008006" key="3">
    <source>
        <dbReference type="Google" id="ProtNLM"/>
    </source>
</evidence>
<proteinExistence type="predicted"/>
<organism evidence="1 2">
    <name type="scientific">Lipomyces tetrasporus</name>
    <dbReference type="NCBI Taxonomy" id="54092"/>
    <lineage>
        <taxon>Eukaryota</taxon>
        <taxon>Fungi</taxon>
        <taxon>Dikarya</taxon>
        <taxon>Ascomycota</taxon>
        <taxon>Saccharomycotina</taxon>
        <taxon>Lipomycetes</taxon>
        <taxon>Lipomycetales</taxon>
        <taxon>Lipomycetaceae</taxon>
        <taxon>Lipomyces</taxon>
    </lineage>
</organism>
<protein>
    <recommendedName>
        <fullName evidence="3">HNH nuclease domain-containing protein</fullName>
    </recommendedName>
</protein>
<dbReference type="AlphaFoldDB" id="A0AAD7VUY7"/>
<comment type="caution">
    <text evidence="1">The sequence shown here is derived from an EMBL/GenBank/DDBJ whole genome shotgun (WGS) entry which is preliminary data.</text>
</comment>
<dbReference type="RefSeq" id="XP_056047167.1">
    <property type="nucleotide sequence ID" value="XM_056190645.1"/>
</dbReference>
<evidence type="ECO:0000313" key="2">
    <source>
        <dbReference type="Proteomes" id="UP001217417"/>
    </source>
</evidence>
<evidence type="ECO:0000313" key="1">
    <source>
        <dbReference type="EMBL" id="KAJ8103717.1"/>
    </source>
</evidence>
<keyword evidence="2" id="KW-1185">Reference proteome</keyword>
<dbReference type="GeneID" id="80885811"/>
<dbReference type="EMBL" id="JARPMG010000001">
    <property type="protein sequence ID" value="KAJ8103717.1"/>
    <property type="molecule type" value="Genomic_DNA"/>
</dbReference>
<gene>
    <name evidence="1" type="ORF">POJ06DRAFT_298165</name>
</gene>
<name>A0AAD7VUY7_9ASCO</name>
<dbReference type="Proteomes" id="UP001217417">
    <property type="component" value="Unassembled WGS sequence"/>
</dbReference>
<accession>A0AAD7VUY7</accession>
<sequence>MRIMREWATNSFERLLLPMRLYSQIPESVKSSSSSRKSKLSRDSDVKDIASTLFSVMEILARDGEISPVGRAVDKSAPRHIRQTAPERLVRLQAAHIMPFKLAKYSAMQSLLSMFAGTSVEAILRDRSMNSPSNIFCTDLITHQSFDLFVIRVEYLNGRYRLRKIVPEDADEGPFMSHCRDGDQFIFGTGPQGNAVDLPDGELFNIHLAIARVLHASGAGEVISNILQDEEKYNNGIVEDEASAARISAFAIRVALLRMQSGDSIDSASQDEWGLTALLNNRNVARAY</sequence>